<evidence type="ECO:0000313" key="2">
    <source>
        <dbReference type="EMBL" id="KAK7350064.1"/>
    </source>
</evidence>
<accession>A0AAN9MC03</accession>
<organism evidence="2 3">
    <name type="scientific">Canavalia gladiata</name>
    <name type="common">Sword bean</name>
    <name type="synonym">Dolichos gladiatus</name>
    <dbReference type="NCBI Taxonomy" id="3824"/>
    <lineage>
        <taxon>Eukaryota</taxon>
        <taxon>Viridiplantae</taxon>
        <taxon>Streptophyta</taxon>
        <taxon>Embryophyta</taxon>
        <taxon>Tracheophyta</taxon>
        <taxon>Spermatophyta</taxon>
        <taxon>Magnoliopsida</taxon>
        <taxon>eudicotyledons</taxon>
        <taxon>Gunneridae</taxon>
        <taxon>Pentapetalae</taxon>
        <taxon>rosids</taxon>
        <taxon>fabids</taxon>
        <taxon>Fabales</taxon>
        <taxon>Fabaceae</taxon>
        <taxon>Papilionoideae</taxon>
        <taxon>50 kb inversion clade</taxon>
        <taxon>NPAAA clade</taxon>
        <taxon>indigoferoid/millettioid clade</taxon>
        <taxon>Phaseoleae</taxon>
        <taxon>Canavalia</taxon>
    </lineage>
</organism>
<comment type="caution">
    <text evidence="2">The sequence shown here is derived from an EMBL/GenBank/DDBJ whole genome shotgun (WGS) entry which is preliminary data.</text>
</comment>
<gene>
    <name evidence="2" type="ORF">VNO77_08147</name>
</gene>
<dbReference type="Proteomes" id="UP001367508">
    <property type="component" value="Unassembled WGS sequence"/>
</dbReference>
<keyword evidence="1" id="KW-0812">Transmembrane</keyword>
<dbReference type="AlphaFoldDB" id="A0AAN9MC03"/>
<keyword evidence="3" id="KW-1185">Reference proteome</keyword>
<name>A0AAN9MC03_CANGL</name>
<evidence type="ECO:0000313" key="3">
    <source>
        <dbReference type="Proteomes" id="UP001367508"/>
    </source>
</evidence>
<sequence>MINLGAPAVATYLMVIHISWYIVVSAIMSGVIGARAYIGEAYSIEMVHKCFESIPGSFGWVHHAYRFQTIPICIFSRPLIWNTHVKIVSGSAGKPIDMHAGFDSRFAKVQGMHYDVAASSKLSMWCEAS</sequence>
<feature type="transmembrane region" description="Helical" evidence="1">
    <location>
        <begin position="12"/>
        <end position="38"/>
    </location>
</feature>
<proteinExistence type="predicted"/>
<reference evidence="2 3" key="1">
    <citation type="submission" date="2024-01" db="EMBL/GenBank/DDBJ databases">
        <title>The genomes of 5 underutilized Papilionoideae crops provide insights into root nodulation and disease resistanc.</title>
        <authorList>
            <person name="Jiang F."/>
        </authorList>
    </citation>
    <scope>NUCLEOTIDE SEQUENCE [LARGE SCALE GENOMIC DNA]</scope>
    <source>
        <strain evidence="2">LVBAO_FW01</strain>
        <tissue evidence="2">Leaves</tissue>
    </source>
</reference>
<evidence type="ECO:0000256" key="1">
    <source>
        <dbReference type="SAM" id="Phobius"/>
    </source>
</evidence>
<keyword evidence="1" id="KW-0472">Membrane</keyword>
<keyword evidence="1" id="KW-1133">Transmembrane helix</keyword>
<dbReference type="EMBL" id="JAYMYQ010000002">
    <property type="protein sequence ID" value="KAK7350064.1"/>
    <property type="molecule type" value="Genomic_DNA"/>
</dbReference>
<protein>
    <submittedName>
        <fullName evidence="2">Uncharacterized protein</fullName>
    </submittedName>
</protein>